<gene>
    <name evidence="2" type="ORF">FCULG_00012299</name>
</gene>
<dbReference type="Gene3D" id="3.40.710.10">
    <property type="entry name" value="DD-peptidase/beta-lactamase superfamily"/>
    <property type="match status" value="1"/>
</dbReference>
<sequence>METVHGICSPQFQGVRDLLEGYIKSNEELGASITVNINDKVVVDIWGGHKDQERKEPWEENTIVNVFSSTKTVTSLAVLILVDRGMIDVNERVSKYWPEFGQNGKEDVLVRHLLSYASGVPGWDEPLSMEDVYDLEKSTPILARQAPWWTPGTASGYHSLTYGHLLGELIRRVSGKSLREFVATEIAGPLGADFQIGASENTWDRVAPIVPPEASGIMADFDVKSVQGRTLLNPPIDPNYANSEGWRKAEIGAANGHANSRSLVRIMSAITLGGETAGKRILKEKTVKLIFEEQQSGEDLVMKIPLRLGIGFGLTPCAALDWIPEGNVCFWGGWGGSFIVMDLDRRMTISYTMNKMGSGLVSSDRAAVYGKAIYDAVRE</sequence>
<protein>
    <submittedName>
        <fullName evidence="2">Beta-lactamase domain-containing protein 2</fullName>
    </submittedName>
</protein>
<reference evidence="2 3" key="1">
    <citation type="submission" date="2018-02" db="EMBL/GenBank/DDBJ databases">
        <title>Fusarium culmorum secondary metabolites in fungal-bacterial-plant interactions.</title>
        <authorList>
            <person name="Schmidt R."/>
        </authorList>
    </citation>
    <scope>NUCLEOTIDE SEQUENCE [LARGE SCALE GENOMIC DNA]</scope>
    <source>
        <strain evidence="2 3">PV</strain>
    </source>
</reference>
<organism evidence="2 3">
    <name type="scientific">Fusarium culmorum</name>
    <dbReference type="NCBI Taxonomy" id="5516"/>
    <lineage>
        <taxon>Eukaryota</taxon>
        <taxon>Fungi</taxon>
        <taxon>Dikarya</taxon>
        <taxon>Ascomycota</taxon>
        <taxon>Pezizomycotina</taxon>
        <taxon>Sordariomycetes</taxon>
        <taxon>Hypocreomycetidae</taxon>
        <taxon>Hypocreales</taxon>
        <taxon>Nectriaceae</taxon>
        <taxon>Fusarium</taxon>
    </lineage>
</organism>
<dbReference type="SUPFAM" id="SSF56601">
    <property type="entry name" value="beta-lactamase/transpeptidase-like"/>
    <property type="match status" value="1"/>
</dbReference>
<evidence type="ECO:0000313" key="2">
    <source>
        <dbReference type="EMBL" id="PTD06081.1"/>
    </source>
</evidence>
<dbReference type="EMBL" id="PVEM01000008">
    <property type="protein sequence ID" value="PTD06081.1"/>
    <property type="molecule type" value="Genomic_DNA"/>
</dbReference>
<accession>A0A2T4GRA3</accession>
<dbReference type="Proteomes" id="UP000241587">
    <property type="component" value="Unassembled WGS sequence"/>
</dbReference>
<feature type="domain" description="Beta-lactamase-related" evidence="1">
    <location>
        <begin position="16"/>
        <end position="363"/>
    </location>
</feature>
<evidence type="ECO:0000313" key="3">
    <source>
        <dbReference type="Proteomes" id="UP000241587"/>
    </source>
</evidence>
<dbReference type="PANTHER" id="PTHR43319">
    <property type="entry name" value="BETA-LACTAMASE-RELATED"/>
    <property type="match status" value="1"/>
</dbReference>
<dbReference type="PANTHER" id="PTHR43319:SF3">
    <property type="entry name" value="BETA-LACTAMASE-RELATED DOMAIN-CONTAINING PROTEIN"/>
    <property type="match status" value="1"/>
</dbReference>
<comment type="caution">
    <text evidence="2">The sequence shown here is derived from an EMBL/GenBank/DDBJ whole genome shotgun (WGS) entry which is preliminary data.</text>
</comment>
<dbReference type="AlphaFoldDB" id="A0A2T4GRA3"/>
<name>A0A2T4GRA3_FUSCU</name>
<dbReference type="InterPro" id="IPR052907">
    <property type="entry name" value="Beta-lactamase/esterase"/>
</dbReference>
<dbReference type="OrthoDB" id="5946976at2759"/>
<proteinExistence type="predicted"/>
<evidence type="ECO:0000259" key="1">
    <source>
        <dbReference type="Pfam" id="PF00144"/>
    </source>
</evidence>
<dbReference type="Pfam" id="PF00144">
    <property type="entry name" value="Beta-lactamase"/>
    <property type="match status" value="1"/>
</dbReference>
<dbReference type="InterPro" id="IPR012338">
    <property type="entry name" value="Beta-lactam/transpept-like"/>
</dbReference>
<dbReference type="InterPro" id="IPR001466">
    <property type="entry name" value="Beta-lactam-related"/>
</dbReference>
<keyword evidence="3" id="KW-1185">Reference proteome</keyword>
<dbReference type="OMA" id="KEEDWPR"/>